<dbReference type="Pfam" id="PF19040">
    <property type="entry name" value="SGNH"/>
    <property type="match status" value="1"/>
</dbReference>
<evidence type="ECO:0000256" key="1">
    <source>
        <dbReference type="SAM" id="Phobius"/>
    </source>
</evidence>
<dbReference type="RefSeq" id="WP_084640833.1">
    <property type="nucleotide sequence ID" value="NZ_LROM01000119.1"/>
</dbReference>
<dbReference type="EMBL" id="LROM01000119">
    <property type="protein sequence ID" value="OEZ95792.1"/>
    <property type="molecule type" value="Genomic_DNA"/>
</dbReference>
<feature type="domain" description="SGNH" evidence="3">
    <location>
        <begin position="447"/>
        <end position="675"/>
    </location>
</feature>
<dbReference type="Proteomes" id="UP000175989">
    <property type="component" value="Unassembled WGS sequence"/>
</dbReference>
<dbReference type="GO" id="GO:0016747">
    <property type="term" value="F:acyltransferase activity, transferring groups other than amino-acyl groups"/>
    <property type="evidence" value="ECO:0007669"/>
    <property type="project" value="InterPro"/>
</dbReference>
<dbReference type="PANTHER" id="PTHR23028">
    <property type="entry name" value="ACETYLTRANSFERASE"/>
    <property type="match status" value="1"/>
</dbReference>
<dbReference type="InterPro" id="IPR050879">
    <property type="entry name" value="Acyltransferase_3"/>
</dbReference>
<feature type="transmembrane region" description="Helical" evidence="1">
    <location>
        <begin position="394"/>
        <end position="415"/>
    </location>
</feature>
<dbReference type="GO" id="GO:0016020">
    <property type="term" value="C:membrane"/>
    <property type="evidence" value="ECO:0007669"/>
    <property type="project" value="TreeGrafter"/>
</dbReference>
<feature type="transmembrane region" description="Helical" evidence="1">
    <location>
        <begin position="63"/>
        <end position="83"/>
    </location>
</feature>
<gene>
    <name evidence="4" type="primary">oatA_5</name>
    <name evidence="4" type="ORF">DUPY_41920</name>
</gene>
<feature type="domain" description="Acyltransferase 3" evidence="2">
    <location>
        <begin position="36"/>
        <end position="380"/>
    </location>
</feature>
<feature type="transmembrane region" description="Helical" evidence="1">
    <location>
        <begin position="363"/>
        <end position="382"/>
    </location>
</feature>
<reference evidence="5" key="1">
    <citation type="journal article" date="2016" name="Front. Microbiol.">
        <title>Molecular Keys to the Janthinobacterium and Duganella spp. Interaction with the Plant Pathogen Fusarium graminearum.</title>
        <authorList>
            <person name="Haack F.S."/>
            <person name="Poehlein A."/>
            <person name="Kroger C."/>
            <person name="Voigt C.A."/>
            <person name="Piepenbring M."/>
            <person name="Bode H.B."/>
            <person name="Daniel R."/>
            <person name="Schafer W."/>
            <person name="Streit W.R."/>
        </authorList>
    </citation>
    <scope>NUCLEOTIDE SEQUENCE [LARGE SCALE GENOMIC DNA]</scope>
    <source>
        <strain evidence="5">T54</strain>
    </source>
</reference>
<evidence type="ECO:0000313" key="5">
    <source>
        <dbReference type="Proteomes" id="UP000175989"/>
    </source>
</evidence>
<accession>A0A1E7WD98</accession>
<feature type="transmembrane region" description="Helical" evidence="1">
    <location>
        <begin position="331"/>
        <end position="351"/>
    </location>
</feature>
<feature type="transmembrane region" description="Helical" evidence="1">
    <location>
        <begin position="299"/>
        <end position="319"/>
    </location>
</feature>
<dbReference type="OrthoDB" id="9814807at2"/>
<keyword evidence="1" id="KW-0812">Transmembrane</keyword>
<protein>
    <submittedName>
        <fullName evidence="4">O-acetyltransferase OatA</fullName>
        <ecNumber evidence="4">2.3.1.-</ecNumber>
    </submittedName>
</protein>
<dbReference type="AlphaFoldDB" id="A0A1E7WD98"/>
<feature type="transmembrane region" description="Helical" evidence="1">
    <location>
        <begin position="103"/>
        <end position="122"/>
    </location>
</feature>
<dbReference type="SUPFAM" id="SSF52266">
    <property type="entry name" value="SGNH hydrolase"/>
    <property type="match status" value="1"/>
</dbReference>
<dbReference type="Pfam" id="PF01757">
    <property type="entry name" value="Acyl_transf_3"/>
    <property type="match status" value="1"/>
</dbReference>
<sequence>MTPRPFSPPDAAPAANASNSATLSSPLAAARPAYRADIDGLRAFAVLSVVLYHAFPARLPGGFAGVDIFFVISGFLIGSILIAGIEQGSFRFSDFYARRVRRIFPALLLVLGASMLFGWFALFPDEYKMLGKHVLAGAGFVSNFFLWSEVGYFDTAAETKPLLHLWSLGIEEQFYIVWPVLMWCAWRRGVSVLKLALVVLVLSFAVNLAGVHKFSSATFYSPASRVWEMLFGTVLAYLSVHRIKLFVGARQPGHDGAGERTTLFDAGSARARDVASVVGMLLLVAALALLRADRHFPGGWALLPVLGATLLIAAGPQALCNRLLLSNRVAVWFGLISYPLYLWHWPLLSFARIVESGLPSARVRVCAVLAAVLLAWLTYRLVERPLRGASGGRIKVMVLSGAMLALVAVAAGIVAGKGWPQRASMAVNALQQKDLVIVEDKANAAACKQRYGFDSLYEYCLLDQPVRDPTVLLIGDSHAYHLVAGMTRYYRAQRENLWFLGTRVPFLGLPDGDDPYQKATPMMLKLALETPGIKTVIVSTAVKLHGENADGQSVMAAMRETVKQLLAAGREVILVYDLPMLDFDPRGCLRRPGVASSSTNVECAMLRATFDKNIAAHKQAWDAVLKDFPQVQVFDTAAPLCDAARCHAMIGSTLMYRDQHHFSYRGDLYMGELFARQQQARQRK</sequence>
<name>A0A1E7WD98_9BURK</name>
<evidence type="ECO:0000313" key="4">
    <source>
        <dbReference type="EMBL" id="OEZ95792.1"/>
    </source>
</evidence>
<dbReference type="PANTHER" id="PTHR23028:SF53">
    <property type="entry name" value="ACYL_TRANSF_3 DOMAIN-CONTAINING PROTEIN"/>
    <property type="match status" value="1"/>
</dbReference>
<feature type="transmembrane region" description="Helical" evidence="1">
    <location>
        <begin position="274"/>
        <end position="292"/>
    </location>
</feature>
<dbReference type="EC" id="2.3.1.-" evidence="4"/>
<keyword evidence="4" id="KW-0012">Acyltransferase</keyword>
<feature type="transmembrane region" description="Helical" evidence="1">
    <location>
        <begin position="192"/>
        <end position="211"/>
    </location>
</feature>
<keyword evidence="4" id="KW-0808">Transferase</keyword>
<evidence type="ECO:0000259" key="3">
    <source>
        <dbReference type="Pfam" id="PF19040"/>
    </source>
</evidence>
<organism evidence="4 5">
    <name type="scientific">Duganella phyllosphaerae</name>
    <dbReference type="NCBI Taxonomy" id="762836"/>
    <lineage>
        <taxon>Bacteria</taxon>
        <taxon>Pseudomonadati</taxon>
        <taxon>Pseudomonadota</taxon>
        <taxon>Betaproteobacteria</taxon>
        <taxon>Burkholderiales</taxon>
        <taxon>Oxalobacteraceae</taxon>
        <taxon>Telluria group</taxon>
        <taxon>Duganella</taxon>
    </lineage>
</organism>
<keyword evidence="5" id="KW-1185">Reference proteome</keyword>
<keyword evidence="1" id="KW-0472">Membrane</keyword>
<dbReference type="GO" id="GO:0009103">
    <property type="term" value="P:lipopolysaccharide biosynthetic process"/>
    <property type="evidence" value="ECO:0007669"/>
    <property type="project" value="TreeGrafter"/>
</dbReference>
<proteinExistence type="predicted"/>
<dbReference type="PATRIC" id="fig|762836.4.peg.4318"/>
<dbReference type="InterPro" id="IPR043968">
    <property type="entry name" value="SGNH"/>
</dbReference>
<keyword evidence="1" id="KW-1133">Transmembrane helix</keyword>
<comment type="caution">
    <text evidence="4">The sequence shown here is derived from an EMBL/GenBank/DDBJ whole genome shotgun (WGS) entry which is preliminary data.</text>
</comment>
<evidence type="ECO:0000259" key="2">
    <source>
        <dbReference type="Pfam" id="PF01757"/>
    </source>
</evidence>
<dbReference type="InterPro" id="IPR002656">
    <property type="entry name" value="Acyl_transf_3_dom"/>
</dbReference>